<dbReference type="EMBL" id="BMHY01000004">
    <property type="protein sequence ID" value="GGG67865.1"/>
    <property type="molecule type" value="Genomic_DNA"/>
</dbReference>
<keyword evidence="2" id="KW-1185">Reference proteome</keyword>
<protein>
    <submittedName>
        <fullName evidence="1">Uncharacterized protein</fullName>
    </submittedName>
</protein>
<sequence>MTASQMESMLYRIEGDQTYAEKSIVDFNVFNAEYRILQAKWLMDSVASAVEEHRYCSLMKRLLASANGGSAYDIELELLFQTIKDKEAVPPEPGEAIVPMTFIAYKSVSKQIYCSIEKLLIGSKPGTAEGICAGRNLYMSNAVQKLRKLREANYNAVGVIGKGDFTEPLKRVFAEKFNYQVM</sequence>
<dbReference type="RefSeq" id="WP_188889372.1">
    <property type="nucleotide sequence ID" value="NZ_BMHY01000004.1"/>
</dbReference>
<proteinExistence type="predicted"/>
<organism evidence="1 2">
    <name type="scientific">Paenibacillus radicis</name>
    <name type="common">ex Gao et al. 2016</name>
    <dbReference type="NCBI Taxonomy" id="1737354"/>
    <lineage>
        <taxon>Bacteria</taxon>
        <taxon>Bacillati</taxon>
        <taxon>Bacillota</taxon>
        <taxon>Bacilli</taxon>
        <taxon>Bacillales</taxon>
        <taxon>Paenibacillaceae</taxon>
        <taxon>Paenibacillus</taxon>
    </lineage>
</organism>
<evidence type="ECO:0000313" key="1">
    <source>
        <dbReference type="EMBL" id="GGG67865.1"/>
    </source>
</evidence>
<comment type="caution">
    <text evidence="1">The sequence shown here is derived from an EMBL/GenBank/DDBJ whole genome shotgun (WGS) entry which is preliminary data.</text>
</comment>
<name>A0A917H5L4_9BACL</name>
<reference evidence="1 2" key="1">
    <citation type="journal article" date="2014" name="Int. J. Syst. Evol. Microbiol.">
        <title>Complete genome sequence of Corynebacterium casei LMG S-19264T (=DSM 44701T), isolated from a smear-ripened cheese.</title>
        <authorList>
            <consortium name="US DOE Joint Genome Institute (JGI-PGF)"/>
            <person name="Walter F."/>
            <person name="Albersmeier A."/>
            <person name="Kalinowski J."/>
            <person name="Ruckert C."/>
        </authorList>
    </citation>
    <scope>NUCLEOTIDE SEQUENCE [LARGE SCALE GENOMIC DNA]</scope>
    <source>
        <strain evidence="1 2">CGMCC 1.15286</strain>
    </source>
</reference>
<gene>
    <name evidence="1" type="ORF">GCM10010918_23250</name>
</gene>
<evidence type="ECO:0000313" key="2">
    <source>
        <dbReference type="Proteomes" id="UP000600247"/>
    </source>
</evidence>
<dbReference type="AlphaFoldDB" id="A0A917H5L4"/>
<dbReference type="Proteomes" id="UP000600247">
    <property type="component" value="Unassembled WGS sequence"/>
</dbReference>
<accession>A0A917H5L4</accession>